<dbReference type="InterPro" id="IPR001647">
    <property type="entry name" value="HTH_TetR"/>
</dbReference>
<keyword evidence="2 4" id="KW-0238">DNA-binding</keyword>
<evidence type="ECO:0000256" key="1">
    <source>
        <dbReference type="ARBA" id="ARBA00023015"/>
    </source>
</evidence>
<evidence type="ECO:0000256" key="4">
    <source>
        <dbReference type="PROSITE-ProRule" id="PRU00335"/>
    </source>
</evidence>
<evidence type="ECO:0000256" key="3">
    <source>
        <dbReference type="ARBA" id="ARBA00023163"/>
    </source>
</evidence>
<feature type="domain" description="HTH tetR-type" evidence="5">
    <location>
        <begin position="19"/>
        <end position="79"/>
    </location>
</feature>
<proteinExistence type="predicted"/>
<dbReference type="GO" id="GO:0003700">
    <property type="term" value="F:DNA-binding transcription factor activity"/>
    <property type="evidence" value="ECO:0007669"/>
    <property type="project" value="TreeGrafter"/>
</dbReference>
<dbReference type="PROSITE" id="PS50977">
    <property type="entry name" value="HTH_TETR_2"/>
    <property type="match status" value="1"/>
</dbReference>
<dbReference type="GO" id="GO:0045892">
    <property type="term" value="P:negative regulation of DNA-templated transcription"/>
    <property type="evidence" value="ECO:0007669"/>
    <property type="project" value="UniProtKB-ARBA"/>
</dbReference>
<dbReference type="InterPro" id="IPR050109">
    <property type="entry name" value="HTH-type_TetR-like_transc_reg"/>
</dbReference>
<organism evidence="6 7">
    <name type="scientific">Streptomyces fuscichromogenes</name>
    <dbReference type="NCBI Taxonomy" id="1324013"/>
    <lineage>
        <taxon>Bacteria</taxon>
        <taxon>Bacillati</taxon>
        <taxon>Actinomycetota</taxon>
        <taxon>Actinomycetes</taxon>
        <taxon>Kitasatosporales</taxon>
        <taxon>Streptomycetaceae</taxon>
        <taxon>Streptomyces</taxon>
    </lineage>
</organism>
<evidence type="ECO:0000256" key="2">
    <source>
        <dbReference type="ARBA" id="ARBA00023125"/>
    </source>
</evidence>
<evidence type="ECO:0000313" key="6">
    <source>
        <dbReference type="EMBL" id="GGM94093.1"/>
    </source>
</evidence>
<dbReference type="Gene3D" id="1.10.357.10">
    <property type="entry name" value="Tetracycline Repressor, domain 2"/>
    <property type="match status" value="1"/>
</dbReference>
<dbReference type="SUPFAM" id="SSF46689">
    <property type="entry name" value="Homeodomain-like"/>
    <property type="match status" value="1"/>
</dbReference>
<keyword evidence="3" id="KW-0804">Transcription</keyword>
<dbReference type="Pfam" id="PF00440">
    <property type="entry name" value="TetR_N"/>
    <property type="match status" value="1"/>
</dbReference>
<dbReference type="GO" id="GO:0000976">
    <property type="term" value="F:transcription cis-regulatory region binding"/>
    <property type="evidence" value="ECO:0007669"/>
    <property type="project" value="TreeGrafter"/>
</dbReference>
<keyword evidence="7" id="KW-1185">Reference proteome</keyword>
<reference evidence="6" key="2">
    <citation type="submission" date="2020-09" db="EMBL/GenBank/DDBJ databases">
        <authorList>
            <person name="Sun Q."/>
            <person name="Zhou Y."/>
        </authorList>
    </citation>
    <scope>NUCLEOTIDE SEQUENCE</scope>
    <source>
        <strain evidence="6">CGMCC 4.7110</strain>
    </source>
</reference>
<evidence type="ECO:0000259" key="5">
    <source>
        <dbReference type="PROSITE" id="PS50977"/>
    </source>
</evidence>
<dbReference type="Proteomes" id="UP000653411">
    <property type="component" value="Unassembled WGS sequence"/>
</dbReference>
<dbReference type="PANTHER" id="PTHR30055">
    <property type="entry name" value="HTH-TYPE TRANSCRIPTIONAL REGULATOR RUTR"/>
    <property type="match status" value="1"/>
</dbReference>
<gene>
    <name evidence="6" type="ORF">GCM10011578_012950</name>
</gene>
<accession>A0A917X963</accession>
<reference evidence="6" key="1">
    <citation type="journal article" date="2014" name="Int. J. Syst. Evol. Microbiol.">
        <title>Complete genome sequence of Corynebacterium casei LMG S-19264T (=DSM 44701T), isolated from a smear-ripened cheese.</title>
        <authorList>
            <consortium name="US DOE Joint Genome Institute (JGI-PGF)"/>
            <person name="Walter F."/>
            <person name="Albersmeier A."/>
            <person name="Kalinowski J."/>
            <person name="Ruckert C."/>
        </authorList>
    </citation>
    <scope>NUCLEOTIDE SEQUENCE</scope>
    <source>
        <strain evidence="6">CGMCC 4.7110</strain>
    </source>
</reference>
<dbReference type="FunFam" id="1.10.10.60:FF:000141">
    <property type="entry name" value="TetR family transcriptional regulator"/>
    <property type="match status" value="1"/>
</dbReference>
<evidence type="ECO:0000313" key="7">
    <source>
        <dbReference type="Proteomes" id="UP000653411"/>
    </source>
</evidence>
<dbReference type="InterPro" id="IPR009057">
    <property type="entry name" value="Homeodomain-like_sf"/>
</dbReference>
<dbReference type="EMBL" id="BMML01000002">
    <property type="protein sequence ID" value="GGM94093.1"/>
    <property type="molecule type" value="Genomic_DNA"/>
</dbReference>
<protein>
    <submittedName>
        <fullName evidence="6">TetR family transcriptional regulator</fullName>
    </submittedName>
</protein>
<dbReference type="AlphaFoldDB" id="A0A917X963"/>
<dbReference type="PRINTS" id="PR00455">
    <property type="entry name" value="HTHTETR"/>
</dbReference>
<sequence length="201" mass="21889">MYSTPGRYGAHMTATRGDGRRREQVLAAALTVFATFGYRKTSMDAVARAADISRPGLYFLFSGKEELFRETVRQELDRALADVRTALASPDTDLGTRLVAALDANLGRYVGTHLNEGVDELLEHGTAQLHDMYDDHRNAFLGTLAAAIADSAPTRPAAGGVTPRQIAEVLQAAGEGWKHRVTDRADFKNRLHVAVDVALRP</sequence>
<dbReference type="PANTHER" id="PTHR30055:SF146">
    <property type="entry name" value="HTH-TYPE TRANSCRIPTIONAL DUAL REGULATOR CECR"/>
    <property type="match status" value="1"/>
</dbReference>
<name>A0A917X963_9ACTN</name>
<comment type="caution">
    <text evidence="6">The sequence shown here is derived from an EMBL/GenBank/DDBJ whole genome shotgun (WGS) entry which is preliminary data.</text>
</comment>
<feature type="DNA-binding region" description="H-T-H motif" evidence="4">
    <location>
        <begin position="42"/>
        <end position="61"/>
    </location>
</feature>
<keyword evidence="1" id="KW-0805">Transcription regulation</keyword>